<name>A0A520KYU1_9EURY</name>
<comment type="caution">
    <text evidence="7">The sequence shown here is derived from an EMBL/GenBank/DDBJ whole genome shotgun (WGS) entry which is preliminary data.</text>
</comment>
<evidence type="ECO:0000256" key="4">
    <source>
        <dbReference type="ARBA" id="ARBA00022741"/>
    </source>
</evidence>
<dbReference type="PANTHER" id="PTHR43334">
    <property type="entry name" value="ACETATE--COA LIGASE [ADP-FORMING]"/>
    <property type="match status" value="1"/>
</dbReference>
<dbReference type="GO" id="GO:0005524">
    <property type="term" value="F:ATP binding"/>
    <property type="evidence" value="ECO:0007669"/>
    <property type="project" value="UniProtKB-KW"/>
</dbReference>
<evidence type="ECO:0000259" key="6">
    <source>
        <dbReference type="SMART" id="SM00881"/>
    </source>
</evidence>
<gene>
    <name evidence="7" type="ORF">EF807_02640</name>
</gene>
<evidence type="ECO:0000313" key="8">
    <source>
        <dbReference type="Proteomes" id="UP000320766"/>
    </source>
</evidence>
<evidence type="ECO:0000256" key="1">
    <source>
        <dbReference type="ARBA" id="ARBA00001619"/>
    </source>
</evidence>
<dbReference type="InterPro" id="IPR013815">
    <property type="entry name" value="ATP_grasp_subdomain_1"/>
</dbReference>
<dbReference type="Pfam" id="PF13380">
    <property type="entry name" value="CoA_binding_2"/>
    <property type="match status" value="1"/>
</dbReference>
<dbReference type="InterPro" id="IPR014089">
    <property type="entry name" value="AcCoA-synth-alpha"/>
</dbReference>
<evidence type="ECO:0000256" key="2">
    <source>
        <dbReference type="ARBA" id="ARBA00012957"/>
    </source>
</evidence>
<reference evidence="7 8" key="1">
    <citation type="journal article" date="2019" name="Nat. Microbiol.">
        <title>Wide diversity of methane and short-chain alkane metabolisms in uncultured archaea.</title>
        <authorList>
            <person name="Borrel G."/>
            <person name="Adam P.S."/>
            <person name="McKay L.J."/>
            <person name="Chen L.X."/>
            <person name="Sierra-Garcia I.N."/>
            <person name="Sieber C.M."/>
            <person name="Letourneur Q."/>
            <person name="Ghozlane A."/>
            <person name="Andersen G.L."/>
            <person name="Li W.J."/>
            <person name="Hallam S.J."/>
            <person name="Muyzer G."/>
            <person name="de Oliveira V.M."/>
            <person name="Inskeep W.P."/>
            <person name="Banfield J.F."/>
            <person name="Gribaldo S."/>
        </authorList>
    </citation>
    <scope>NUCLEOTIDE SEQUENCE [LARGE SCALE GENOMIC DNA]</scope>
    <source>
        <strain evidence="7">NM1b</strain>
    </source>
</reference>
<dbReference type="SUPFAM" id="SSF56059">
    <property type="entry name" value="Glutathione synthetase ATP-binding domain-like"/>
    <property type="match status" value="1"/>
</dbReference>
<dbReference type="AlphaFoldDB" id="A0A520KYU1"/>
<dbReference type="InterPro" id="IPR036291">
    <property type="entry name" value="NAD(P)-bd_dom_sf"/>
</dbReference>
<dbReference type="FunFam" id="3.30.1490.20:FF:000020">
    <property type="entry name" value="Protein lysine acetyltransferase"/>
    <property type="match status" value="1"/>
</dbReference>
<dbReference type="Pfam" id="PF13549">
    <property type="entry name" value="ATP-grasp_5"/>
    <property type="match status" value="1"/>
</dbReference>
<keyword evidence="3" id="KW-0436">Ligase</keyword>
<evidence type="ECO:0000256" key="3">
    <source>
        <dbReference type="ARBA" id="ARBA00022598"/>
    </source>
</evidence>
<dbReference type="Pfam" id="PF19045">
    <property type="entry name" value="Ligase_CoA_2"/>
    <property type="match status" value="1"/>
</dbReference>
<dbReference type="Gene3D" id="3.40.50.720">
    <property type="entry name" value="NAD(P)-binding Rossmann-like Domain"/>
    <property type="match status" value="1"/>
</dbReference>
<dbReference type="SUPFAM" id="SSF51735">
    <property type="entry name" value="NAD(P)-binding Rossmann-fold domains"/>
    <property type="match status" value="1"/>
</dbReference>
<protein>
    <recommendedName>
        <fullName evidence="2">acetate--CoA ligase (ADP-forming)</fullName>
        <ecNumber evidence="2">6.2.1.13</ecNumber>
    </recommendedName>
</protein>
<proteinExistence type="predicted"/>
<dbReference type="Gene3D" id="3.30.470.20">
    <property type="entry name" value="ATP-grasp fold, B domain"/>
    <property type="match status" value="1"/>
</dbReference>
<dbReference type="PANTHER" id="PTHR43334:SF1">
    <property type="entry name" value="3-HYDROXYPROPIONATE--COA LIGASE [ADP-FORMING]"/>
    <property type="match status" value="1"/>
</dbReference>
<evidence type="ECO:0000256" key="5">
    <source>
        <dbReference type="ARBA" id="ARBA00022840"/>
    </source>
</evidence>
<dbReference type="InterPro" id="IPR032875">
    <property type="entry name" value="Succ_CoA_lig_flav_dom"/>
</dbReference>
<dbReference type="EMBL" id="RXIL01000046">
    <property type="protein sequence ID" value="RZN71066.1"/>
    <property type="molecule type" value="Genomic_DNA"/>
</dbReference>
<comment type="catalytic activity">
    <reaction evidence="1">
        <text>acetate + ATP + CoA = acetyl-CoA + ADP + phosphate</text>
        <dbReference type="Rhea" id="RHEA:15081"/>
        <dbReference type="ChEBI" id="CHEBI:30089"/>
        <dbReference type="ChEBI" id="CHEBI:30616"/>
        <dbReference type="ChEBI" id="CHEBI:43474"/>
        <dbReference type="ChEBI" id="CHEBI:57287"/>
        <dbReference type="ChEBI" id="CHEBI:57288"/>
        <dbReference type="ChEBI" id="CHEBI:456216"/>
        <dbReference type="EC" id="6.2.1.13"/>
    </reaction>
</comment>
<keyword evidence="4" id="KW-0547">Nucleotide-binding</keyword>
<feature type="domain" description="CoA-binding" evidence="6">
    <location>
        <begin position="5"/>
        <end position="99"/>
    </location>
</feature>
<dbReference type="Gene3D" id="3.30.1490.20">
    <property type="entry name" value="ATP-grasp fold, A domain"/>
    <property type="match status" value="1"/>
</dbReference>
<dbReference type="Pfam" id="PF13607">
    <property type="entry name" value="Succ_CoA_lig"/>
    <property type="match status" value="1"/>
</dbReference>
<dbReference type="Proteomes" id="UP000320766">
    <property type="component" value="Unassembled WGS sequence"/>
</dbReference>
<accession>A0A520KYU1</accession>
<dbReference type="SUPFAM" id="SSF52210">
    <property type="entry name" value="Succinyl-CoA synthetase domains"/>
    <property type="match status" value="2"/>
</dbReference>
<keyword evidence="5" id="KW-0067">ATP-binding</keyword>
<dbReference type="GO" id="GO:0043758">
    <property type="term" value="F:acetate-CoA ligase (ADP-forming) activity"/>
    <property type="evidence" value="ECO:0007669"/>
    <property type="project" value="UniProtKB-EC"/>
</dbReference>
<dbReference type="InterPro" id="IPR003781">
    <property type="entry name" value="CoA-bd"/>
</dbReference>
<sequence length="693" mass="75943">MLDKLFKPKSIAVIGASNKPYKIGKTVVDNLTISYHGKIYPINLNEKEINGLKCYKSILSVPGKVDIVVIVVPSKNVPRAVEECGNKGVKYCIVITGGFKEVGVEGAKLERKIFETSKRYGMQLLGPNCFGLMNTSIGLNTTFSPIMPKEGNIAVFSQSGALCATLLDWAYREGVGFSKFISLGNKADLNENDFLETLEEDDETCVILGYLEGVVDGEKFIEITKRVTKKKPLVLIKAGKSSSGARAVSSHTGTLAGTEKAYKAAFIKNGAIRAESMEEWLDAARVFSTQPLPNGDKVAIITNAGGPGVIAADACDTYGVSLANFSHETIKKLRDNLPDTASIYNPVDVLGDADPGRYGIALETVLKDENVDGSIVILTPVATTRPFEMAREIARVAEKIKKPILASFMGGTLTDAGIKYLEEHGIPNYCDPGRAVACMKNLIKQHQNTERVEEKPTIFGDVDRKKVEEILYQADKPNVGFMDCIKILEAYKIPVVGYGFAKTAEECVKVADKIGYPVALKIVSPDILHKTDVGGIKLNIEGDESIIKAYDEMMVDINKREPDARILGVNIQEMVREENKEMIIGVNKDPQFGHLIMFGIGGIYVEILNDVSFRIAPMSKKDAYGMIREIKTYQLLTGVRGERPVDTDCIAEVLMRISQLVTDFKEIVELDINPLAGFEKGCKVIDIRMTRGN</sequence>
<dbReference type="SMART" id="SM00881">
    <property type="entry name" value="CoA_binding"/>
    <property type="match status" value="1"/>
</dbReference>
<dbReference type="NCBIfam" id="TIGR02717">
    <property type="entry name" value="AcCoA-syn-alpha"/>
    <property type="match status" value="1"/>
</dbReference>
<dbReference type="EC" id="6.2.1.13" evidence="2"/>
<dbReference type="Gene3D" id="3.40.50.261">
    <property type="entry name" value="Succinyl-CoA synthetase domains"/>
    <property type="match status" value="2"/>
</dbReference>
<evidence type="ECO:0000313" key="7">
    <source>
        <dbReference type="EMBL" id="RZN71066.1"/>
    </source>
</evidence>
<organism evidence="7 8">
    <name type="scientific">Candidatus Methanolliviera hydrocarbonicum</name>
    <dbReference type="NCBI Taxonomy" id="2491085"/>
    <lineage>
        <taxon>Archaea</taxon>
        <taxon>Methanobacteriati</taxon>
        <taxon>Methanobacteriota</taxon>
        <taxon>Candidatus Methanoliparia</taxon>
        <taxon>Candidatus Methanoliparales</taxon>
        <taxon>Candidatus Methanollivieraceae</taxon>
        <taxon>Candidatus Methanolliviera</taxon>
    </lineage>
</organism>
<dbReference type="InterPro" id="IPR043938">
    <property type="entry name" value="Ligase_CoA_dom"/>
</dbReference>
<dbReference type="InterPro" id="IPR051538">
    <property type="entry name" value="Acyl-CoA_Synth/Transferase"/>
</dbReference>
<dbReference type="InterPro" id="IPR016102">
    <property type="entry name" value="Succinyl-CoA_synth-like"/>
</dbReference>